<evidence type="ECO:0000256" key="2">
    <source>
        <dbReference type="ARBA" id="ARBA00022730"/>
    </source>
</evidence>
<keyword evidence="4 7" id="KW-0689">Ribosomal protein</keyword>
<dbReference type="AlphaFoldDB" id="A0A4D6C3L5"/>
<keyword evidence="5 7" id="KW-0687">Ribonucleoprotein</keyword>
<feature type="domain" description="Small ribosomal subunit protein uS4 N-terminal" evidence="10">
    <location>
        <begin position="3"/>
        <end position="84"/>
    </location>
</feature>
<dbReference type="HAMAP" id="MF_01306_B">
    <property type="entry name" value="Ribosomal_uS4_B"/>
    <property type="match status" value="1"/>
</dbReference>
<dbReference type="InterPro" id="IPR002942">
    <property type="entry name" value="S4_RNA-bd"/>
</dbReference>
<evidence type="ECO:0000256" key="8">
    <source>
        <dbReference type="RuleBase" id="RU003699"/>
    </source>
</evidence>
<dbReference type="InterPro" id="IPR022801">
    <property type="entry name" value="Ribosomal_uS4"/>
</dbReference>
<dbReference type="GO" id="GO:0042274">
    <property type="term" value="P:ribosomal small subunit biogenesis"/>
    <property type="evidence" value="ECO:0007669"/>
    <property type="project" value="TreeGrafter"/>
</dbReference>
<keyword evidence="3 7" id="KW-0694">RNA-binding</keyword>
<dbReference type="SMART" id="SM01390">
    <property type="entry name" value="Ribosomal_S4"/>
    <property type="match status" value="1"/>
</dbReference>
<dbReference type="FunFam" id="3.10.290.10:FF:000001">
    <property type="entry name" value="30S ribosomal protein S4"/>
    <property type="match status" value="1"/>
</dbReference>
<dbReference type="PANTHER" id="PTHR11831">
    <property type="entry name" value="30S 40S RIBOSOMAL PROTEIN"/>
    <property type="match status" value="1"/>
</dbReference>
<dbReference type="GeneID" id="40351299"/>
<keyword evidence="11" id="KW-0150">Chloroplast</keyword>
<reference evidence="11" key="1">
    <citation type="journal article" date="2019" name="Genome Biol. Evol.">
        <title>Tracing the Evolution of the Plastome and Mitogenome in the Chloropicophyceae Uncovered Convergent tRNA Gene Losses and a Variant Plastid Genetic Code.</title>
        <authorList>
            <person name="Turmel M."/>
            <person name="Dos Santos A.L."/>
            <person name="Otis C."/>
            <person name="Sergerie R."/>
            <person name="Lemieux C."/>
        </authorList>
    </citation>
    <scope>NUCLEOTIDE SEQUENCE</scope>
</reference>
<evidence type="ECO:0000256" key="1">
    <source>
        <dbReference type="ARBA" id="ARBA00007465"/>
    </source>
</evidence>
<comment type="function">
    <text evidence="7">With S5 and S12 plays an important role in translational accuracy.</text>
</comment>
<feature type="domain" description="RNA-binding S4" evidence="9">
    <location>
        <begin position="85"/>
        <end position="149"/>
    </location>
</feature>
<dbReference type="PROSITE" id="PS50889">
    <property type="entry name" value="S4"/>
    <property type="match status" value="1"/>
</dbReference>
<name>A0A4D6C3L5_9CHLO</name>
<dbReference type="EMBL" id="MK085995">
    <property type="protein sequence ID" value="QBX98292.1"/>
    <property type="molecule type" value="Genomic_DNA"/>
</dbReference>
<organism evidence="11">
    <name type="scientific">Chloroparvula pacifica</name>
    <dbReference type="NCBI Taxonomy" id="1883388"/>
    <lineage>
        <taxon>Eukaryota</taxon>
        <taxon>Viridiplantae</taxon>
        <taxon>Chlorophyta</taxon>
        <taxon>Chloropicophyceae</taxon>
        <taxon>Chloropicales</taxon>
        <taxon>Chloropicaceae</taxon>
        <taxon>Chloroparvula</taxon>
    </lineage>
</organism>
<dbReference type="SMART" id="SM00363">
    <property type="entry name" value="S4"/>
    <property type="match status" value="1"/>
</dbReference>
<keyword evidence="11" id="KW-0934">Plastid</keyword>
<dbReference type="Gene3D" id="1.10.1050.10">
    <property type="entry name" value="Ribosomal Protein S4 Delta 41, Chain A, domain 1"/>
    <property type="match status" value="1"/>
</dbReference>
<evidence type="ECO:0000256" key="3">
    <source>
        <dbReference type="ARBA" id="ARBA00022884"/>
    </source>
</evidence>
<dbReference type="GO" id="GO:0019843">
    <property type="term" value="F:rRNA binding"/>
    <property type="evidence" value="ECO:0007669"/>
    <property type="project" value="UniProtKB-UniRule"/>
</dbReference>
<dbReference type="NCBIfam" id="NF003717">
    <property type="entry name" value="PRK05327.1"/>
    <property type="match status" value="1"/>
</dbReference>
<evidence type="ECO:0000259" key="9">
    <source>
        <dbReference type="SMART" id="SM00363"/>
    </source>
</evidence>
<geneLocation type="chloroplast" evidence="11"/>
<sequence>MARYRGPRLKVVRRLGRLPGLTRKIAQNKNSGVRRRPSEFAVRLLEKQRLRYHYGLTEKQLINYITQARRSKGPTGNALFSLLEARLDNTIFRLGMAPTIRAARQLVSHGHILVNEKRVNKPSSHCKPGDSISVRDNSLSKELVNRYLSMSKPATQRKDTRNVGIPPNLSFRKSDLTGQIQGVTRRGWLGLRVSDLYIIEYYSRRGRKS</sequence>
<dbReference type="RefSeq" id="YP_009646534.1">
    <property type="nucleotide sequence ID" value="NC_042489.1"/>
</dbReference>
<evidence type="ECO:0000256" key="7">
    <source>
        <dbReference type="HAMAP-Rule" id="MF_01306"/>
    </source>
</evidence>
<dbReference type="PROSITE" id="PS00632">
    <property type="entry name" value="RIBOSOMAL_S4"/>
    <property type="match status" value="1"/>
</dbReference>
<dbReference type="Gene3D" id="3.10.290.10">
    <property type="entry name" value="RNA-binding S4 domain"/>
    <property type="match status" value="1"/>
</dbReference>
<proteinExistence type="inferred from homology"/>
<dbReference type="InterPro" id="IPR001912">
    <property type="entry name" value="Ribosomal_uS4_N"/>
</dbReference>
<comment type="subunit">
    <text evidence="7">Part of the 30S ribosomal subunit. Contacts protein S5. The interaction surface between S4 and S5 is involved in control of translational fidelity.</text>
</comment>
<gene>
    <name evidence="7 11" type="primary">rps4</name>
</gene>
<dbReference type="GO" id="GO:0006412">
    <property type="term" value="P:translation"/>
    <property type="evidence" value="ECO:0007669"/>
    <property type="project" value="UniProtKB-UniRule"/>
</dbReference>
<dbReference type="Pfam" id="PF00163">
    <property type="entry name" value="Ribosomal_S4"/>
    <property type="match status" value="1"/>
</dbReference>
<dbReference type="Pfam" id="PF01479">
    <property type="entry name" value="S4"/>
    <property type="match status" value="1"/>
</dbReference>
<dbReference type="PANTHER" id="PTHR11831:SF4">
    <property type="entry name" value="SMALL RIBOSOMAL SUBUNIT PROTEIN US4M"/>
    <property type="match status" value="1"/>
</dbReference>
<evidence type="ECO:0000259" key="10">
    <source>
        <dbReference type="SMART" id="SM01390"/>
    </source>
</evidence>
<dbReference type="FunFam" id="1.10.1050.10:FF:000002">
    <property type="entry name" value="30S ribosomal protein S4, chloroplastic"/>
    <property type="match status" value="1"/>
</dbReference>
<evidence type="ECO:0000256" key="4">
    <source>
        <dbReference type="ARBA" id="ARBA00022980"/>
    </source>
</evidence>
<protein>
    <recommendedName>
        <fullName evidence="6 7">Small ribosomal subunit protein uS4c</fullName>
    </recommendedName>
</protein>
<dbReference type="NCBIfam" id="TIGR01017">
    <property type="entry name" value="rpsD_bact"/>
    <property type="match status" value="1"/>
</dbReference>
<dbReference type="CDD" id="cd00165">
    <property type="entry name" value="S4"/>
    <property type="match status" value="1"/>
</dbReference>
<accession>A0A4D6C3L5</accession>
<dbReference type="InterPro" id="IPR036986">
    <property type="entry name" value="S4_RNA-bd_sf"/>
</dbReference>
<dbReference type="GO" id="GO:0003735">
    <property type="term" value="F:structural constituent of ribosome"/>
    <property type="evidence" value="ECO:0007669"/>
    <property type="project" value="InterPro"/>
</dbReference>
<keyword evidence="2 7" id="KW-0699">rRNA-binding</keyword>
<evidence type="ECO:0000256" key="6">
    <source>
        <dbReference type="ARBA" id="ARBA00035158"/>
    </source>
</evidence>
<dbReference type="InterPro" id="IPR018079">
    <property type="entry name" value="Ribosomal_uS4_CS"/>
</dbReference>
<comment type="similarity">
    <text evidence="1 7 8">Belongs to the universal ribosomal protein uS4 family.</text>
</comment>
<dbReference type="InterPro" id="IPR005709">
    <property type="entry name" value="Ribosomal_uS4_bac-type"/>
</dbReference>
<comment type="subcellular location">
    <subcellularLocation>
        <location evidence="7">Plastid</location>
        <location evidence="7">Chloroplast</location>
    </subcellularLocation>
</comment>
<dbReference type="GO" id="GO:0009507">
    <property type="term" value="C:chloroplast"/>
    <property type="evidence" value="ECO:0007669"/>
    <property type="project" value="UniProtKB-SubCell"/>
</dbReference>
<comment type="function">
    <text evidence="7">One of the primary rRNA binding proteins, it binds directly to 16S rRNA where it nucleates assembly of the body of the 30S subunit.</text>
</comment>
<dbReference type="SUPFAM" id="SSF55174">
    <property type="entry name" value="Alpha-L RNA-binding motif"/>
    <property type="match status" value="1"/>
</dbReference>
<evidence type="ECO:0000256" key="5">
    <source>
        <dbReference type="ARBA" id="ARBA00023274"/>
    </source>
</evidence>
<evidence type="ECO:0000313" key="11">
    <source>
        <dbReference type="EMBL" id="QBX98292.1"/>
    </source>
</evidence>
<dbReference type="GO" id="GO:0015935">
    <property type="term" value="C:small ribosomal subunit"/>
    <property type="evidence" value="ECO:0007669"/>
    <property type="project" value="InterPro"/>
</dbReference>